<feature type="domain" description="Fungal-type protein kinase" evidence="2">
    <location>
        <begin position="14"/>
        <end position="97"/>
    </location>
</feature>
<comment type="caution">
    <text evidence="3">The sequence shown here is derived from an EMBL/GenBank/DDBJ whole genome shotgun (WGS) entry which is preliminary data.</text>
</comment>
<feature type="region of interest" description="Disordered" evidence="1">
    <location>
        <begin position="124"/>
        <end position="206"/>
    </location>
</feature>
<gene>
    <name evidence="3" type="ORF">TRAPUB_1878</name>
</gene>
<organism evidence="3 4">
    <name type="scientific">Trametes pubescens</name>
    <name type="common">White-rot fungus</name>
    <dbReference type="NCBI Taxonomy" id="154538"/>
    <lineage>
        <taxon>Eukaryota</taxon>
        <taxon>Fungi</taxon>
        <taxon>Dikarya</taxon>
        <taxon>Basidiomycota</taxon>
        <taxon>Agaricomycotina</taxon>
        <taxon>Agaricomycetes</taxon>
        <taxon>Polyporales</taxon>
        <taxon>Polyporaceae</taxon>
        <taxon>Trametes</taxon>
    </lineage>
</organism>
<dbReference type="PANTHER" id="PTHR38248:SF2">
    <property type="entry name" value="FUNK1 11"/>
    <property type="match status" value="1"/>
</dbReference>
<dbReference type="InterPro" id="IPR011009">
    <property type="entry name" value="Kinase-like_dom_sf"/>
</dbReference>
<dbReference type="OrthoDB" id="2757515at2759"/>
<dbReference type="InterPro" id="IPR008266">
    <property type="entry name" value="Tyr_kinase_AS"/>
</dbReference>
<sequence length="790" mass="89230">MSVETECLTRAAVRAQLIAYAHNTFLYQHRTALYSLLIIGREFRAARWDRSGVIVSRKVDYVEHIDEFVEFLWRFAQLDPAEQGLDPTAELMKEDAQAFQLMDYLARPDPSVDTDYMDIDNAETAAKESSTMAPDIRLPPSGVADDTPTPPSDAIGDSARVPQTADGTDNTWAHRTRSSSRAVDMQPSPLFLVEDNGSPPKGNDPDLAKIEKCDDDPRVFKYVREKFRESLEPGWPRYKLRVGKEERVFLVAKPIFFSSSMFGRATRGYVAVDAKTRRFVFLKDSWRPFYAGVDPEGTYLKILSKDKALFVPAYLCDGDVGDQTAYTAIYEGEPERRRIREVRRRRTATEAKAAALADAVVNNKKRSRETDDVGEPPQDDALAADLAPSETEDTLRHHIHYRIVMKDVCLPFDRFRSSKELVHLIYHCMSTHYWAYTTYNLLHRDISSGNVLILPRHTTVNGKETVRWVGILADWELAKTVCKDGAEDKARQAEQTGTWQFMSVASVASQWTLPVAIADELESFFHVMLFYGVRYLPHTIKRVPDFVIEYFDTFERGDDGRRFCSHLKQSAMRRQHIAYSDVELEFTKTTGERGNPINDLIQSLLPLFEARYKIIDHEKHLRAKNTPKPQVVPRPAPVISGPAAHWINVIPVPLPWAPIVRRRLPERPDSELSPQTIKDAAQLDTHLAFLGLLLGMDSQAYSQEDWYDTGVVGRDLLEGYDPRPRFRTAVDLDTADRARSTLDTGSRASKRAKTAASSSSALNAIIPARNAGTYSALVVTGSKKGKGRRA</sequence>
<evidence type="ECO:0000313" key="4">
    <source>
        <dbReference type="Proteomes" id="UP000184267"/>
    </source>
</evidence>
<feature type="domain" description="Fungal-type protein kinase" evidence="2">
    <location>
        <begin position="243"/>
        <end position="530"/>
    </location>
</feature>
<dbReference type="OMA" id="MEHKENT"/>
<dbReference type="Pfam" id="PF17667">
    <property type="entry name" value="Pkinase_fungal"/>
    <property type="match status" value="2"/>
</dbReference>
<name>A0A1M2VI44_TRAPU</name>
<evidence type="ECO:0000256" key="1">
    <source>
        <dbReference type="SAM" id="MobiDB-lite"/>
    </source>
</evidence>
<dbReference type="EMBL" id="MNAD01001205">
    <property type="protein sequence ID" value="OJT07249.1"/>
    <property type="molecule type" value="Genomic_DNA"/>
</dbReference>
<dbReference type="PROSITE" id="PS00109">
    <property type="entry name" value="PROTEIN_KINASE_TYR"/>
    <property type="match status" value="1"/>
</dbReference>
<dbReference type="GO" id="GO:0004672">
    <property type="term" value="F:protein kinase activity"/>
    <property type="evidence" value="ECO:0007669"/>
    <property type="project" value="InterPro"/>
</dbReference>
<dbReference type="AlphaFoldDB" id="A0A1M2VI44"/>
<accession>A0A1M2VI44</accession>
<proteinExistence type="predicted"/>
<evidence type="ECO:0000313" key="3">
    <source>
        <dbReference type="EMBL" id="OJT07249.1"/>
    </source>
</evidence>
<dbReference type="Gene3D" id="1.10.510.10">
    <property type="entry name" value="Transferase(Phosphotransferase) domain 1"/>
    <property type="match status" value="1"/>
</dbReference>
<protein>
    <recommendedName>
        <fullName evidence="2">Fungal-type protein kinase domain-containing protein</fullName>
    </recommendedName>
</protein>
<dbReference type="Proteomes" id="UP000184267">
    <property type="component" value="Unassembled WGS sequence"/>
</dbReference>
<dbReference type="PANTHER" id="PTHR38248">
    <property type="entry name" value="FUNK1 6"/>
    <property type="match status" value="1"/>
</dbReference>
<reference evidence="3 4" key="1">
    <citation type="submission" date="2016-10" db="EMBL/GenBank/DDBJ databases">
        <title>Genome sequence of the basidiomycete white-rot fungus Trametes pubescens.</title>
        <authorList>
            <person name="Makela M.R."/>
            <person name="Granchi Z."/>
            <person name="Peng M."/>
            <person name="De Vries R.P."/>
            <person name="Grigoriev I."/>
            <person name="Riley R."/>
            <person name="Hilden K."/>
        </authorList>
    </citation>
    <scope>NUCLEOTIDE SEQUENCE [LARGE SCALE GENOMIC DNA]</scope>
    <source>
        <strain evidence="3 4">FBCC735</strain>
    </source>
</reference>
<evidence type="ECO:0000259" key="2">
    <source>
        <dbReference type="Pfam" id="PF17667"/>
    </source>
</evidence>
<keyword evidence="4" id="KW-1185">Reference proteome</keyword>
<dbReference type="SUPFAM" id="SSF56112">
    <property type="entry name" value="Protein kinase-like (PK-like)"/>
    <property type="match status" value="1"/>
</dbReference>
<dbReference type="InterPro" id="IPR040976">
    <property type="entry name" value="Pkinase_fungal"/>
</dbReference>